<dbReference type="SUPFAM" id="SSF52096">
    <property type="entry name" value="ClpP/crotonase"/>
    <property type="match status" value="1"/>
</dbReference>
<evidence type="ECO:0000256" key="1">
    <source>
        <dbReference type="ARBA" id="ARBA00005254"/>
    </source>
</evidence>
<sequence>MAEGDGEPRFVSYEVRDGTAWVMLDRPQYGNAQNYRLLNQLDGCFKQAVEDDSVKVIVLGGNGKHFSAGHDLGTPDKDTTFERERIGLWWNHTDKDGAERQYVLEQDVYLGLCRRWAAIPKPMVAMVQGACIAGGLMLAWVCDMIVASDDAFFQDPVLRMAQPGVEYFAHAFELPPRIAREFLFLGQRMSAERAYQYGMVNRVVTRDRLRDEVAAIAAEIGERPRIGLALTKQAVNLVEDLRGKRTAMDGVFHMHHFAHAQNQLVSGNLVGGVSLKTMADANKAEAK</sequence>
<evidence type="ECO:0000313" key="3">
    <source>
        <dbReference type="Proteomes" id="UP000198824"/>
    </source>
</evidence>
<dbReference type="CDD" id="cd06558">
    <property type="entry name" value="crotonase-like"/>
    <property type="match status" value="1"/>
</dbReference>
<evidence type="ECO:0000313" key="2">
    <source>
        <dbReference type="EMBL" id="SFR89237.1"/>
    </source>
</evidence>
<name>A0A1I6KDF9_9SPHN</name>
<reference evidence="2 3" key="1">
    <citation type="submission" date="2016-10" db="EMBL/GenBank/DDBJ databases">
        <authorList>
            <person name="de Groot N.N."/>
        </authorList>
    </citation>
    <scope>NUCLEOTIDE SEQUENCE [LARGE SCALE GENOMIC DNA]</scope>
    <source>
        <strain evidence="2 3">S5-249</strain>
    </source>
</reference>
<dbReference type="Proteomes" id="UP000198824">
    <property type="component" value="Unassembled WGS sequence"/>
</dbReference>
<dbReference type="Gene3D" id="3.90.226.10">
    <property type="entry name" value="2-enoyl-CoA Hydratase, Chain A, domain 1"/>
    <property type="match status" value="1"/>
</dbReference>
<dbReference type="RefSeq" id="WP_093313888.1">
    <property type="nucleotide sequence ID" value="NZ_FOZG01000001.1"/>
</dbReference>
<dbReference type="PANTHER" id="PTHR43802">
    <property type="entry name" value="ENOYL-COA HYDRATASE"/>
    <property type="match status" value="1"/>
</dbReference>
<dbReference type="PANTHER" id="PTHR43802:SF1">
    <property type="entry name" value="IP11341P-RELATED"/>
    <property type="match status" value="1"/>
</dbReference>
<dbReference type="STRING" id="1166337.SAMN05192580_1599"/>
<dbReference type="EMBL" id="FOZG01000001">
    <property type="protein sequence ID" value="SFR89237.1"/>
    <property type="molecule type" value="Genomic_DNA"/>
</dbReference>
<organism evidence="2 3">
    <name type="scientific">Sphingomonas jatrophae</name>
    <dbReference type="NCBI Taxonomy" id="1166337"/>
    <lineage>
        <taxon>Bacteria</taxon>
        <taxon>Pseudomonadati</taxon>
        <taxon>Pseudomonadota</taxon>
        <taxon>Alphaproteobacteria</taxon>
        <taxon>Sphingomonadales</taxon>
        <taxon>Sphingomonadaceae</taxon>
        <taxon>Sphingomonas</taxon>
    </lineage>
</organism>
<keyword evidence="3" id="KW-1185">Reference proteome</keyword>
<dbReference type="Pfam" id="PF00378">
    <property type="entry name" value="ECH_1"/>
    <property type="match status" value="1"/>
</dbReference>
<dbReference type="GO" id="GO:0003824">
    <property type="term" value="F:catalytic activity"/>
    <property type="evidence" value="ECO:0007669"/>
    <property type="project" value="UniProtKB-ARBA"/>
</dbReference>
<dbReference type="InterPro" id="IPR029045">
    <property type="entry name" value="ClpP/crotonase-like_dom_sf"/>
</dbReference>
<gene>
    <name evidence="2" type="ORF">SAMN05192580_1599</name>
</gene>
<dbReference type="NCBIfam" id="NF006140">
    <property type="entry name" value="PRK08290.1"/>
    <property type="match status" value="1"/>
</dbReference>
<protein>
    <submittedName>
        <fullName evidence="2">Enoyl-CoA hydratase</fullName>
    </submittedName>
</protein>
<accession>A0A1I6KDF9</accession>
<proteinExistence type="inferred from homology"/>
<comment type="similarity">
    <text evidence="1">Belongs to the enoyl-CoA hydratase/isomerase family.</text>
</comment>
<dbReference type="AlphaFoldDB" id="A0A1I6KDF9"/>
<dbReference type="OrthoDB" id="9795613at2"/>
<dbReference type="InterPro" id="IPR001753">
    <property type="entry name" value="Enoyl-CoA_hydra/iso"/>
</dbReference>